<dbReference type="Gene3D" id="3.90.400.10">
    <property type="entry name" value="Oligo-1,6-glucosidase, Domain 2"/>
    <property type="match status" value="1"/>
</dbReference>
<dbReference type="Pfam" id="PF00128">
    <property type="entry name" value="Alpha-amylase"/>
    <property type="match status" value="1"/>
</dbReference>
<keyword evidence="4" id="KW-1133">Transmembrane helix</keyword>
<keyword evidence="4" id="KW-0812">Transmembrane</keyword>
<dbReference type="InterPro" id="IPR017853">
    <property type="entry name" value="GH"/>
</dbReference>
<keyword evidence="4" id="KW-0472">Membrane</keyword>
<dbReference type="InterPro" id="IPR031984">
    <property type="entry name" value="SLC3A2_N"/>
</dbReference>
<evidence type="ECO:0000256" key="4">
    <source>
        <dbReference type="SAM" id="Phobius"/>
    </source>
</evidence>
<dbReference type="RefSeq" id="XP_014676160.1">
    <property type="nucleotide sequence ID" value="XM_014820674.1"/>
</dbReference>
<dbReference type="EC" id="3.2.1.20" evidence="2"/>
<evidence type="ECO:0000313" key="6">
    <source>
        <dbReference type="Proteomes" id="UP000695022"/>
    </source>
</evidence>
<feature type="compositionally biased region" description="Basic and acidic residues" evidence="3">
    <location>
        <begin position="9"/>
        <end position="28"/>
    </location>
</feature>
<dbReference type="Pfam" id="PF16028">
    <property type="entry name" value="SLC3A2_N"/>
    <property type="match status" value="1"/>
</dbReference>
<comment type="catalytic activity">
    <reaction evidence="1">
        <text>Hydrolysis of terminal, non-reducing (1-&gt;4)-linked alpha-D-glucose residues with release of alpha-D-glucose.</text>
        <dbReference type="EC" id="3.2.1.20"/>
    </reaction>
</comment>
<evidence type="ECO:0000256" key="2">
    <source>
        <dbReference type="ARBA" id="ARBA00012741"/>
    </source>
</evidence>
<feature type="region of interest" description="Disordered" evidence="3">
    <location>
        <begin position="1"/>
        <end position="40"/>
    </location>
</feature>
<dbReference type="PANTHER" id="PTHR10357">
    <property type="entry name" value="ALPHA-AMYLASE FAMILY MEMBER"/>
    <property type="match status" value="1"/>
</dbReference>
<dbReference type="GeneID" id="106816118"/>
<dbReference type="Proteomes" id="UP000695022">
    <property type="component" value="Unplaced"/>
</dbReference>
<dbReference type="InterPro" id="IPR045857">
    <property type="entry name" value="O16G_dom_2"/>
</dbReference>
<name>A0ABM1EVD9_PRICU</name>
<feature type="transmembrane region" description="Helical" evidence="4">
    <location>
        <begin position="79"/>
        <end position="101"/>
    </location>
</feature>
<evidence type="ECO:0000256" key="1">
    <source>
        <dbReference type="ARBA" id="ARBA00001657"/>
    </source>
</evidence>
<dbReference type="InterPro" id="IPR013780">
    <property type="entry name" value="Glyco_hydro_b"/>
</dbReference>
<feature type="domain" description="Glycosyl hydrolase family 13 catalytic" evidence="5">
    <location>
        <begin position="122"/>
        <end position="536"/>
    </location>
</feature>
<evidence type="ECO:0000256" key="3">
    <source>
        <dbReference type="SAM" id="MobiDB-lite"/>
    </source>
</evidence>
<dbReference type="InterPro" id="IPR006047">
    <property type="entry name" value="GH13_cat_dom"/>
</dbReference>
<evidence type="ECO:0000259" key="5">
    <source>
        <dbReference type="SMART" id="SM00642"/>
    </source>
</evidence>
<dbReference type="Gene3D" id="3.20.20.80">
    <property type="entry name" value="Glycosidases"/>
    <property type="match status" value="1"/>
</dbReference>
<protein>
    <recommendedName>
        <fullName evidence="2">alpha-glucosidase</fullName>
        <ecNumber evidence="2">3.2.1.20</ecNumber>
    </recommendedName>
</protein>
<dbReference type="SMART" id="SM00642">
    <property type="entry name" value="Aamy"/>
    <property type="match status" value="1"/>
</dbReference>
<sequence>MQNDVYPPLEEKLENGKGDAPDESKLEQEQDQSTVKFLPNGDQEGDVKIEVGHDEVAMGMGKEELMKYADDPFWVRIRWILLIIFGLAWLGMLAGAIAIVVTAPGCPAIPADNWFNEGVTYMVHPRSFQDSDGDGNGDLKGIESRLDYLNDLKVNALWILSPYAFGENDFGYHVMNHTSIAPMYGTMTEFGSLVTALHAKDIKIILDFIPNYTSNEHMWFVESRQGTAPYKDFYVWADGANTTTSGGGVQPPNNWLNRHGTSAWTWDAVRGQFYYHSGPKQQPELNLRDDAVKKELKDVLTFWLKKGVDGFVMRDTAFLIESEDIGSDESAQAANLTDDTLLTSDIVKREAMLSSNEFHSEGKADYDSMDHALTKYQNGSYELVSEWKSVIEDFVTASGRRFLITDCGGDRQANLKFLNYGSDSVLNMGWVGRLDSSCDAECVRGHIKSSTDNSTGLATWQLGDDSHSRIASLRGSDYTNVLNMMTTLLPGGRILYYGEEIGLLNSAVPSFEETKDAYALSVGKTNYDSVTRDPYRGPMVWSSAAGGNFTSSDEPWLPLGDLDVNVEDQRKANTSSLAVYMRLGKLRGEPAFVEGEMTLIDGSGANLIAFRRRVVKKEDEEEDEEEDRPAAYLVVLNFGDAADRFTLPAFVRGDYPATGTVVVNTEKAATGASVSFEDALLVNPGQGFVIKI</sequence>
<reference evidence="7" key="1">
    <citation type="submission" date="2025-08" db="UniProtKB">
        <authorList>
            <consortium name="RefSeq"/>
        </authorList>
    </citation>
    <scope>IDENTIFICATION</scope>
</reference>
<dbReference type="PANTHER" id="PTHR10357:SF179">
    <property type="entry name" value="NEUTRAL AND BASIC AMINO ACID TRANSPORT PROTEIN RBAT"/>
    <property type="match status" value="1"/>
</dbReference>
<dbReference type="Gene3D" id="2.60.40.1180">
    <property type="entry name" value="Golgi alpha-mannosidase II"/>
    <property type="match status" value="1"/>
</dbReference>
<proteinExistence type="predicted"/>
<gene>
    <name evidence="7" type="primary">LOC106816118</name>
</gene>
<evidence type="ECO:0000313" key="7">
    <source>
        <dbReference type="RefSeq" id="XP_014676160.1"/>
    </source>
</evidence>
<organism evidence="6 7">
    <name type="scientific">Priapulus caudatus</name>
    <name type="common">Priapulid worm</name>
    <dbReference type="NCBI Taxonomy" id="37621"/>
    <lineage>
        <taxon>Eukaryota</taxon>
        <taxon>Metazoa</taxon>
        <taxon>Ecdysozoa</taxon>
        <taxon>Scalidophora</taxon>
        <taxon>Priapulida</taxon>
        <taxon>Priapulimorpha</taxon>
        <taxon>Priapulimorphida</taxon>
        <taxon>Priapulidae</taxon>
        <taxon>Priapulus</taxon>
    </lineage>
</organism>
<accession>A0ABM1EVD9</accession>
<keyword evidence="6" id="KW-1185">Reference proteome</keyword>
<dbReference type="SUPFAM" id="SSF51445">
    <property type="entry name" value="(Trans)glycosidases"/>
    <property type="match status" value="1"/>
</dbReference>